<dbReference type="Pfam" id="PF00344">
    <property type="entry name" value="SecY"/>
    <property type="match status" value="1"/>
</dbReference>
<evidence type="ECO:0000256" key="7">
    <source>
        <dbReference type="ARBA" id="ARBA00023010"/>
    </source>
</evidence>
<dbReference type="Proteomes" id="UP000661077">
    <property type="component" value="Unassembled WGS sequence"/>
</dbReference>
<keyword evidence="9" id="KW-1003">Cell membrane</keyword>
<evidence type="ECO:0000256" key="8">
    <source>
        <dbReference type="ARBA" id="ARBA00023136"/>
    </source>
</evidence>
<comment type="caution">
    <text evidence="11">The sequence shown here is derived from an EMBL/GenBank/DDBJ whole genome shotgun (WGS) entry which is preliminary data.</text>
</comment>
<dbReference type="NCBIfam" id="TIGR00967">
    <property type="entry name" value="3a0501s007"/>
    <property type="match status" value="1"/>
</dbReference>
<feature type="transmembrane region" description="Helical" evidence="9">
    <location>
        <begin position="202"/>
        <end position="221"/>
    </location>
</feature>
<evidence type="ECO:0000256" key="3">
    <source>
        <dbReference type="ARBA" id="ARBA00022448"/>
    </source>
</evidence>
<accession>A0ABS1X4S4</accession>
<keyword evidence="6 9" id="KW-1133">Transmembrane helix</keyword>
<dbReference type="RefSeq" id="WP_203170380.1">
    <property type="nucleotide sequence ID" value="NZ_JAEVLS010000007.1"/>
</dbReference>
<evidence type="ECO:0000256" key="2">
    <source>
        <dbReference type="ARBA" id="ARBA00005751"/>
    </source>
</evidence>
<keyword evidence="12" id="KW-1185">Reference proteome</keyword>
<dbReference type="InterPro" id="IPR002208">
    <property type="entry name" value="SecY/SEC61-alpha"/>
</dbReference>
<dbReference type="InterPro" id="IPR026593">
    <property type="entry name" value="SecY"/>
</dbReference>
<evidence type="ECO:0000256" key="5">
    <source>
        <dbReference type="ARBA" id="ARBA00022927"/>
    </source>
</evidence>
<keyword evidence="7 9" id="KW-0811">Translocation</keyword>
<reference evidence="11 12" key="1">
    <citation type="journal article" date="2021" name="Int. J. Syst. Evol. Microbiol.">
        <title>Steroidobacter gossypii sp. nov., isolated from soil of cotton cropping field.</title>
        <authorList>
            <person name="Huang R."/>
            <person name="Yang S."/>
            <person name="Zhen C."/>
            <person name="Liu W."/>
        </authorList>
    </citation>
    <scope>NUCLEOTIDE SEQUENCE [LARGE SCALE GENOMIC DNA]</scope>
    <source>
        <strain evidence="11 12">S1-65</strain>
    </source>
</reference>
<feature type="transmembrane region" description="Helical" evidence="9">
    <location>
        <begin position="12"/>
        <end position="32"/>
    </location>
</feature>
<dbReference type="InterPro" id="IPR023201">
    <property type="entry name" value="SecY_dom_sf"/>
</dbReference>
<dbReference type="PANTHER" id="PTHR10906">
    <property type="entry name" value="SECY/SEC61-ALPHA FAMILY MEMBER"/>
    <property type="match status" value="1"/>
</dbReference>
<organism evidence="11 12">
    <name type="scientific">Steroidobacter gossypii</name>
    <dbReference type="NCBI Taxonomy" id="2805490"/>
    <lineage>
        <taxon>Bacteria</taxon>
        <taxon>Pseudomonadati</taxon>
        <taxon>Pseudomonadota</taxon>
        <taxon>Gammaproteobacteria</taxon>
        <taxon>Steroidobacterales</taxon>
        <taxon>Steroidobacteraceae</taxon>
        <taxon>Steroidobacter</taxon>
    </lineage>
</organism>
<comment type="subunit">
    <text evidence="9">Component of the Sec protein translocase complex. Heterotrimer consisting of SecY, SecE and SecG subunits. The heterotrimers can form oligomers, although 1 heterotrimer is thought to be able to translocate proteins. Interacts with the ribosome. Interacts with SecDF, and other proteins may be involved. Interacts with SecA.</text>
</comment>
<evidence type="ECO:0000256" key="9">
    <source>
        <dbReference type="HAMAP-Rule" id="MF_01465"/>
    </source>
</evidence>
<feature type="transmembrane region" description="Helical" evidence="9">
    <location>
        <begin position="63"/>
        <end position="87"/>
    </location>
</feature>
<evidence type="ECO:0000256" key="6">
    <source>
        <dbReference type="ARBA" id="ARBA00022989"/>
    </source>
</evidence>
<dbReference type="PRINTS" id="PR00303">
    <property type="entry name" value="SECYTRNLCASE"/>
</dbReference>
<dbReference type="SUPFAM" id="SSF103491">
    <property type="entry name" value="Preprotein translocase SecY subunit"/>
    <property type="match status" value="1"/>
</dbReference>
<proteinExistence type="inferred from homology"/>
<dbReference type="Gene3D" id="1.10.3370.10">
    <property type="entry name" value="SecY subunit domain"/>
    <property type="match status" value="1"/>
</dbReference>
<keyword evidence="3 9" id="KW-0813">Transport</keyword>
<feature type="transmembrane region" description="Helical" evidence="9">
    <location>
        <begin position="258"/>
        <end position="279"/>
    </location>
</feature>
<feature type="transmembrane region" description="Helical" evidence="9">
    <location>
        <begin position="139"/>
        <end position="158"/>
    </location>
</feature>
<evidence type="ECO:0000256" key="10">
    <source>
        <dbReference type="RuleBase" id="RU004349"/>
    </source>
</evidence>
<gene>
    <name evidence="9 11" type="primary">secY</name>
    <name evidence="11" type="ORF">JM946_26150</name>
</gene>
<comment type="function">
    <text evidence="9">The central subunit of the protein translocation channel SecYEG. Consists of two halves formed by TMs 1-5 and 6-10. These two domains form a lateral gate at the front which open onto the bilayer between TMs 2 and 7, and are clamped together by SecE at the back. The channel is closed by both a pore ring composed of hydrophobic SecY resides and a short helix (helix 2A) on the extracellular side of the membrane which forms a plug. The plug probably moves laterally to allow the channel to open. The ring and the pore may move independently.</text>
</comment>
<comment type="similarity">
    <text evidence="2 9 10">Belongs to the SecY/SEC61-alpha family.</text>
</comment>
<evidence type="ECO:0000256" key="4">
    <source>
        <dbReference type="ARBA" id="ARBA00022692"/>
    </source>
</evidence>
<keyword evidence="4 9" id="KW-0812">Transmembrane</keyword>
<sequence length="432" mass="47091">MTRFAELRQRLFFLLGALIVYRIGTFIPAPGIDPVALARFFEQQQGTILDIFNMFSGGALERLSIFALGVMPYISASIIIQMMAVVVPSLAAIKKEGESGRRKLTQYTRYGTVLLAAVQGASAAIAFQNQGVVLQPGPQFVFVATMTLIAGTMFLMWLGEQITERGLGNGISMIILAGIVAGLPAAIGGTLELARTGELNPALALILFVMVIAVTAFVVYVERGQRRIQVNYAKRQQGRRLYAGQSTHLPFKLNMSGVIPPIFASSLLLFPATIASWGGQSGSFSWLQNVSAALTPGQPAHMILYGGLIIFFCFFYTALVFNSRETAENLKKSGAFIPGIRPGQQTGEYIDKVLTRLTVWGALYVTIVCLLPEFLISRFSVPFYFGGTSLLIMVVVIMDFQAQVAAHLMSHQYEGLMKKANLRGYNRPGSTT</sequence>
<feature type="transmembrane region" description="Helical" evidence="9">
    <location>
        <begin position="299"/>
        <end position="321"/>
    </location>
</feature>
<feature type="transmembrane region" description="Helical" evidence="9">
    <location>
        <begin position="170"/>
        <end position="190"/>
    </location>
</feature>
<evidence type="ECO:0000313" key="11">
    <source>
        <dbReference type="EMBL" id="MBM0108227.1"/>
    </source>
</evidence>
<feature type="transmembrane region" description="Helical" evidence="9">
    <location>
        <begin position="381"/>
        <end position="400"/>
    </location>
</feature>
<dbReference type="HAMAP" id="MF_01465">
    <property type="entry name" value="SecY"/>
    <property type="match status" value="1"/>
</dbReference>
<evidence type="ECO:0000256" key="1">
    <source>
        <dbReference type="ARBA" id="ARBA00004141"/>
    </source>
</evidence>
<feature type="transmembrane region" description="Helical" evidence="9">
    <location>
        <begin position="107"/>
        <end position="127"/>
    </location>
</feature>
<protein>
    <recommendedName>
        <fullName evidence="9">Protein translocase subunit SecY</fullName>
    </recommendedName>
</protein>
<dbReference type="PROSITE" id="PS00755">
    <property type="entry name" value="SECY_1"/>
    <property type="match status" value="1"/>
</dbReference>
<name>A0ABS1X4S4_9GAMM</name>
<dbReference type="PIRSF" id="PIRSF004557">
    <property type="entry name" value="SecY"/>
    <property type="match status" value="1"/>
</dbReference>
<comment type="subcellular location">
    <subcellularLocation>
        <location evidence="9">Cell membrane</location>
        <topology evidence="9">Multi-pass membrane protein</topology>
    </subcellularLocation>
    <subcellularLocation>
        <location evidence="1">Membrane</location>
        <topology evidence="1">Multi-pass membrane protein</topology>
    </subcellularLocation>
</comment>
<keyword evidence="8 9" id="KW-0472">Membrane</keyword>
<dbReference type="EMBL" id="JAEVLS010000007">
    <property type="protein sequence ID" value="MBM0108227.1"/>
    <property type="molecule type" value="Genomic_DNA"/>
</dbReference>
<keyword evidence="5 9" id="KW-0653">Protein transport</keyword>
<dbReference type="InterPro" id="IPR030659">
    <property type="entry name" value="SecY_CS"/>
</dbReference>
<evidence type="ECO:0000313" key="12">
    <source>
        <dbReference type="Proteomes" id="UP000661077"/>
    </source>
</evidence>
<feature type="transmembrane region" description="Helical" evidence="9">
    <location>
        <begin position="357"/>
        <end position="375"/>
    </location>
</feature>